<accession>A0A1C7N6V6</accession>
<feature type="transmembrane region" description="Helical" evidence="6">
    <location>
        <begin position="71"/>
        <end position="93"/>
    </location>
</feature>
<evidence type="ECO:0000256" key="1">
    <source>
        <dbReference type="ARBA" id="ARBA00004141"/>
    </source>
</evidence>
<protein>
    <submittedName>
        <fullName evidence="7">Uncharacterized protein</fullName>
    </submittedName>
</protein>
<feature type="transmembrane region" description="Helical" evidence="6">
    <location>
        <begin position="144"/>
        <end position="164"/>
    </location>
</feature>
<evidence type="ECO:0000313" key="8">
    <source>
        <dbReference type="Proteomes" id="UP000093000"/>
    </source>
</evidence>
<dbReference type="OrthoDB" id="2266370at2759"/>
<comment type="subcellular location">
    <subcellularLocation>
        <location evidence="1">Membrane</location>
        <topology evidence="1">Multi-pass membrane protein</topology>
    </subcellularLocation>
</comment>
<evidence type="ECO:0000313" key="7">
    <source>
        <dbReference type="EMBL" id="OBZ83064.1"/>
    </source>
</evidence>
<feature type="region of interest" description="Disordered" evidence="5">
    <location>
        <begin position="657"/>
        <end position="693"/>
    </location>
</feature>
<keyword evidence="4 6" id="KW-0472">Membrane</keyword>
<gene>
    <name evidence="7" type="ORF">A0J61_08887</name>
</gene>
<comment type="caution">
    <text evidence="7">The sequence shown here is derived from an EMBL/GenBank/DDBJ whole genome shotgun (WGS) entry which is preliminary data.</text>
</comment>
<keyword evidence="8" id="KW-1185">Reference proteome</keyword>
<dbReference type="AlphaFoldDB" id="A0A1C7N6V6"/>
<dbReference type="PANTHER" id="PTHR23112:SF0">
    <property type="entry name" value="TRANSMEMBRANE PROTEIN 116"/>
    <property type="match status" value="1"/>
</dbReference>
<proteinExistence type="predicted"/>
<dbReference type="GO" id="GO:0004930">
    <property type="term" value="F:G protein-coupled receptor activity"/>
    <property type="evidence" value="ECO:0007669"/>
    <property type="project" value="TreeGrafter"/>
</dbReference>
<sequence length="853" mass="96038">MSKNIHEVIIMADDDSYPDIEDTNFDFTASQWKSVANAGHAASIISFIANSCVLVVHGFMSWHRPAVVNRLSLRMIVFSCVCNMLYCASQLVTDNISAQSASCLALAYVTVVSDTMACMCLAMVGLNLVMIFVLKVPRSLKIEIVYYLVVLLFGVIVSVIPHTVGNSDGLRNDNSEVTCWYYYYFDGRMVHIFNWMWYYGCLLFSLLFAAICAAISIRFVVKKQQNYTSALNMRPRRNQKDVESVVVLRKYMDKNIDVFQRIALRCICYPLVPLFSKSWGVGIEIAASQHKSIPYAVFVLDRLFSCLLGFMVSCIYFTDPAINAVFKEFVDSVKTIYVYDYYSIRYYSTTAQLAPKLAKMVVRFKDIADTPELLNQARCRYLSQGSADASNNDKHDGHSQEKLTPSIKLTKIHGRQANEVFSDDGPYSVITAITKDGRSLLLDNYLRNDAKSLLYNSKKRYKDIPMRSLGNTSTLAKSKSELIGDEPVGYQNPSNYRKESENIETLQAFDLPLLAKMIHWSLIHLFCVKPHNAGRKELGTRNGNPSHFPKTSLSNENNVSFEQSVLADDLNEIASTSIFSSDFDFNARHNFEEKSIDSLKRTCSAHVDQSPSIHPLRRASVAVTCTQSFWNQEKPPLVQQKPGTASRQPTIQSSIKHNESMSLSQEDHSTPTPCLRPTRPVSNENFSSNESFTSKTSFSKELADVGKITQPDPIVEFPVQLSPRPKSQYAPLQSLEYIKKTQGKKKFLETTAIENSADTSWHSLRASGHVSDINSNSGASRSYNGSFPVQRLYADNTSRRASSGVAHTNSKKHNLLNCQNNQSNIHIVDMFGLHDLKERMIMQKEIADDIEHL</sequence>
<dbReference type="InParanoid" id="A0A1C7N6V6"/>
<dbReference type="GO" id="GO:0007189">
    <property type="term" value="P:adenylate cyclase-activating G protein-coupled receptor signaling pathway"/>
    <property type="evidence" value="ECO:0007669"/>
    <property type="project" value="TreeGrafter"/>
</dbReference>
<evidence type="ECO:0000256" key="6">
    <source>
        <dbReference type="SAM" id="Phobius"/>
    </source>
</evidence>
<dbReference type="Proteomes" id="UP000093000">
    <property type="component" value="Unassembled WGS sequence"/>
</dbReference>
<feature type="transmembrane region" description="Helical" evidence="6">
    <location>
        <begin position="295"/>
        <end position="318"/>
    </location>
</feature>
<evidence type="ECO:0000256" key="4">
    <source>
        <dbReference type="ARBA" id="ARBA00023136"/>
    </source>
</evidence>
<evidence type="ECO:0000256" key="2">
    <source>
        <dbReference type="ARBA" id="ARBA00022692"/>
    </source>
</evidence>
<feature type="transmembrane region" description="Helical" evidence="6">
    <location>
        <begin position="105"/>
        <end position="132"/>
    </location>
</feature>
<feature type="transmembrane region" description="Helical" evidence="6">
    <location>
        <begin position="196"/>
        <end position="221"/>
    </location>
</feature>
<name>A0A1C7N6V6_9FUNG</name>
<keyword evidence="3 6" id="KW-1133">Transmembrane helix</keyword>
<dbReference type="EMBL" id="LUGH01000729">
    <property type="protein sequence ID" value="OBZ83064.1"/>
    <property type="molecule type" value="Genomic_DNA"/>
</dbReference>
<feature type="transmembrane region" description="Helical" evidence="6">
    <location>
        <begin position="38"/>
        <end position="59"/>
    </location>
</feature>
<evidence type="ECO:0000256" key="5">
    <source>
        <dbReference type="SAM" id="MobiDB-lite"/>
    </source>
</evidence>
<evidence type="ECO:0000256" key="3">
    <source>
        <dbReference type="ARBA" id="ARBA00022989"/>
    </source>
</evidence>
<reference evidence="7 8" key="1">
    <citation type="submission" date="2016-03" db="EMBL/GenBank/DDBJ databases">
        <title>Choanephora cucurbitarum.</title>
        <authorList>
            <person name="Min B."/>
            <person name="Park H."/>
            <person name="Park J.-H."/>
            <person name="Shin H.-D."/>
            <person name="Choi I.-G."/>
        </authorList>
    </citation>
    <scope>NUCLEOTIDE SEQUENCE [LARGE SCALE GENOMIC DNA]</scope>
    <source>
        <strain evidence="7 8">KUS-F28377</strain>
    </source>
</reference>
<dbReference type="GO" id="GO:0005886">
    <property type="term" value="C:plasma membrane"/>
    <property type="evidence" value="ECO:0007669"/>
    <property type="project" value="TreeGrafter"/>
</dbReference>
<feature type="compositionally biased region" description="Low complexity" evidence="5">
    <location>
        <begin position="682"/>
        <end position="693"/>
    </location>
</feature>
<dbReference type="STRING" id="101091.A0A1C7N6V6"/>
<dbReference type="PANTHER" id="PTHR23112">
    <property type="entry name" value="G PROTEIN-COUPLED RECEPTOR 157-RELATED"/>
    <property type="match status" value="1"/>
</dbReference>
<keyword evidence="2 6" id="KW-0812">Transmembrane</keyword>
<organism evidence="7 8">
    <name type="scientific">Choanephora cucurbitarum</name>
    <dbReference type="NCBI Taxonomy" id="101091"/>
    <lineage>
        <taxon>Eukaryota</taxon>
        <taxon>Fungi</taxon>
        <taxon>Fungi incertae sedis</taxon>
        <taxon>Mucoromycota</taxon>
        <taxon>Mucoromycotina</taxon>
        <taxon>Mucoromycetes</taxon>
        <taxon>Mucorales</taxon>
        <taxon>Mucorineae</taxon>
        <taxon>Choanephoraceae</taxon>
        <taxon>Choanephoroideae</taxon>
        <taxon>Choanephora</taxon>
    </lineage>
</organism>